<dbReference type="PANTHER" id="PTHR44757">
    <property type="entry name" value="DIGUANYLATE CYCLASE DGCP"/>
    <property type="match status" value="1"/>
</dbReference>
<reference evidence="5 6" key="1">
    <citation type="submission" date="2018-10" db="EMBL/GenBank/DDBJ databases">
        <title>Rhizobium etli, R. leguminosarum and a new Rhizobium genospecies from Phaseolus dumosus.</title>
        <authorList>
            <person name="Ramirez-Puebla S.T."/>
            <person name="Rogel-Hernandez M.A."/>
            <person name="Guerrero G."/>
            <person name="Ormeno-Orrillo E."/>
            <person name="Martinez-Romero J.C."/>
            <person name="Negrete-Yankelevich S."/>
            <person name="Martinez-Romero E."/>
        </authorList>
    </citation>
    <scope>NUCLEOTIDE SEQUENCE [LARGE SCALE GENOMIC DNA]</scope>
    <source>
        <strain evidence="5 6">CCGE525</strain>
        <plasmid evidence="6">prccge525c</plasmid>
    </source>
</reference>
<feature type="domain" description="EAL" evidence="2">
    <location>
        <begin position="424"/>
        <end position="674"/>
    </location>
</feature>
<dbReference type="RefSeq" id="WP_120706558.1">
    <property type="nucleotide sequence ID" value="NZ_CP032695.1"/>
</dbReference>
<organism evidence="5 6">
    <name type="scientific">Rhizobium jaguaris</name>
    <dbReference type="NCBI Taxonomy" id="1312183"/>
    <lineage>
        <taxon>Bacteria</taxon>
        <taxon>Pseudomonadati</taxon>
        <taxon>Pseudomonadota</taxon>
        <taxon>Alphaproteobacteria</taxon>
        <taxon>Hyphomicrobiales</taxon>
        <taxon>Rhizobiaceae</taxon>
        <taxon>Rhizobium/Agrobacterium group</taxon>
        <taxon>Rhizobium</taxon>
    </lineage>
</organism>
<dbReference type="GO" id="GO:0016020">
    <property type="term" value="C:membrane"/>
    <property type="evidence" value="ECO:0007669"/>
    <property type="project" value="UniProtKB-UniRule"/>
</dbReference>
<dbReference type="KEGG" id="rjg:CCGE525_22165"/>
<dbReference type="InterPro" id="IPR043128">
    <property type="entry name" value="Rev_trsase/Diguanyl_cyclase"/>
</dbReference>
<dbReference type="PROSITE" id="PS50924">
    <property type="entry name" value="MHYT"/>
    <property type="match status" value="1"/>
</dbReference>
<dbReference type="SUPFAM" id="SSF55073">
    <property type="entry name" value="Nucleotide cyclase"/>
    <property type="match status" value="1"/>
</dbReference>
<gene>
    <name evidence="5" type="ORF">CCGE525_22165</name>
</gene>
<feature type="transmembrane region" description="Helical" evidence="1">
    <location>
        <begin position="12"/>
        <end position="35"/>
    </location>
</feature>
<keyword evidence="6" id="KW-1185">Reference proteome</keyword>
<evidence type="ECO:0000313" key="6">
    <source>
        <dbReference type="Proteomes" id="UP000282195"/>
    </source>
</evidence>
<geneLocation type="plasmid" evidence="6">
    <name>prccge525c</name>
</geneLocation>
<evidence type="ECO:0000259" key="2">
    <source>
        <dbReference type="PROSITE" id="PS50883"/>
    </source>
</evidence>
<evidence type="ECO:0000259" key="4">
    <source>
        <dbReference type="PROSITE" id="PS50924"/>
    </source>
</evidence>
<accession>A0A387FT49</accession>
<dbReference type="InterPro" id="IPR000160">
    <property type="entry name" value="GGDEF_dom"/>
</dbReference>
<dbReference type="PANTHER" id="PTHR44757:SF2">
    <property type="entry name" value="BIOFILM ARCHITECTURE MAINTENANCE PROTEIN MBAA"/>
    <property type="match status" value="1"/>
</dbReference>
<dbReference type="Proteomes" id="UP000282195">
    <property type="component" value="Plasmid pRCCGE525c"/>
</dbReference>
<dbReference type="OrthoDB" id="9814202at2"/>
<keyword evidence="5" id="KW-0614">Plasmid</keyword>
<dbReference type="InterPro" id="IPR052155">
    <property type="entry name" value="Biofilm_reg_signaling"/>
</dbReference>
<protein>
    <submittedName>
        <fullName evidence="5">Bifunctional diguanylate cyclase/phosphodiesterase</fullName>
    </submittedName>
</protein>
<feature type="transmembrane region" description="Helical" evidence="1">
    <location>
        <begin position="216"/>
        <end position="237"/>
    </location>
</feature>
<dbReference type="SMART" id="SM00052">
    <property type="entry name" value="EAL"/>
    <property type="match status" value="1"/>
</dbReference>
<evidence type="ECO:0000259" key="3">
    <source>
        <dbReference type="PROSITE" id="PS50887"/>
    </source>
</evidence>
<feature type="transmembrane region" description="Helical" evidence="1">
    <location>
        <begin position="85"/>
        <end position="107"/>
    </location>
</feature>
<dbReference type="Gene3D" id="3.30.70.270">
    <property type="match status" value="1"/>
</dbReference>
<dbReference type="Pfam" id="PF00990">
    <property type="entry name" value="GGDEF"/>
    <property type="match status" value="1"/>
</dbReference>
<dbReference type="InterPro" id="IPR029787">
    <property type="entry name" value="Nucleotide_cyclase"/>
</dbReference>
<dbReference type="InterPro" id="IPR001633">
    <property type="entry name" value="EAL_dom"/>
</dbReference>
<dbReference type="AlphaFoldDB" id="A0A387FT49"/>
<dbReference type="CDD" id="cd01949">
    <property type="entry name" value="GGDEF"/>
    <property type="match status" value="1"/>
</dbReference>
<feature type="transmembrane region" description="Helical" evidence="1">
    <location>
        <begin position="114"/>
        <end position="134"/>
    </location>
</feature>
<dbReference type="Pfam" id="PF00563">
    <property type="entry name" value="EAL"/>
    <property type="match status" value="1"/>
</dbReference>
<feature type="transmembrane region" description="Helical" evidence="1">
    <location>
        <begin position="47"/>
        <end position="73"/>
    </location>
</feature>
<sequence>MMTVLGCIAGKHNIWLVIVAAVVCIAGSWVIIRLFDRAASTTGAQRIGWHLLTTVAAGSAIWCTHFIAILAYYPDVPVSFDPVMTIMSLLIAMVGVQLGLVAAASGLTQMAPAVGGGIVGLAIVAMHYSGMMAYRVQGIVSWDRPYLLASIFLSVMFSGLALHFAMRRVSRSDKYVATGVLVLAIVSLHFTGMTAFRVSPMLIDGSFSNPAALQALALAVAGVALTIVGAGLASYLIDNSMRAESYERLRHMAMNDNLTGLPNRASFNDHLDHELRIAEETGGKVALIGIDLDRFKEINDLRGHAAGDEVLKILARRMSNLLGDGEFASRLGGDEFAAVYRMRHQAGLADFLARLEAALFKPIRLDDYEIVPGASLGVALYPDNADSKEALINNADLAMYRAKTDITRAVCFYEQSMDETVRARRTLTSELRQAIENNQLDIHYQVQTSISTGEVCGYEALLRWEHPQHGFIPPSEFIPLAEENGLIQQMGEWVLRTACIRAASWEPPYKVAVNLSPVQFAHTDLPKLVLEILIETGLPADRLELELTESTIFADRERSLHMLRQIKALGVSIALDDFGTGYSSLDTLRSFPFDKIKLDRSFMSEIESSPQAKAIIRAVLALGKSLDIPVLAEGIETQGQLTLLSAEGCDEAQGYLLGRPVPLNQIITSGQISLMSSELLEGTATAVRLEEQAVHSAVRRSL</sequence>
<feature type="transmembrane region" description="Helical" evidence="1">
    <location>
        <begin position="176"/>
        <end position="196"/>
    </location>
</feature>
<feature type="transmembrane region" description="Helical" evidence="1">
    <location>
        <begin position="146"/>
        <end position="164"/>
    </location>
</feature>
<dbReference type="EMBL" id="CP032695">
    <property type="protein sequence ID" value="AYG61613.1"/>
    <property type="molecule type" value="Genomic_DNA"/>
</dbReference>
<dbReference type="InterPro" id="IPR035919">
    <property type="entry name" value="EAL_sf"/>
</dbReference>
<dbReference type="PROSITE" id="PS50887">
    <property type="entry name" value="GGDEF"/>
    <property type="match status" value="1"/>
</dbReference>
<dbReference type="NCBIfam" id="TIGR00254">
    <property type="entry name" value="GGDEF"/>
    <property type="match status" value="1"/>
</dbReference>
<name>A0A387FT49_9HYPH</name>
<feature type="domain" description="MHYT" evidence="4">
    <location>
        <begin position="12"/>
        <end position="199"/>
    </location>
</feature>
<keyword evidence="1" id="KW-0472">Membrane</keyword>
<proteinExistence type="predicted"/>
<keyword evidence="1" id="KW-1133">Transmembrane helix</keyword>
<dbReference type="CDD" id="cd01948">
    <property type="entry name" value="EAL"/>
    <property type="match status" value="1"/>
</dbReference>
<evidence type="ECO:0000256" key="1">
    <source>
        <dbReference type="PROSITE-ProRule" id="PRU00244"/>
    </source>
</evidence>
<dbReference type="Pfam" id="PF03707">
    <property type="entry name" value="MHYT"/>
    <property type="match status" value="2"/>
</dbReference>
<evidence type="ECO:0000313" key="5">
    <source>
        <dbReference type="EMBL" id="AYG61613.1"/>
    </source>
</evidence>
<dbReference type="InterPro" id="IPR005330">
    <property type="entry name" value="MHYT_dom"/>
</dbReference>
<dbReference type="PROSITE" id="PS50883">
    <property type="entry name" value="EAL"/>
    <property type="match status" value="1"/>
</dbReference>
<keyword evidence="1" id="KW-0812">Transmembrane</keyword>
<dbReference type="SMART" id="SM00267">
    <property type="entry name" value="GGDEF"/>
    <property type="match status" value="1"/>
</dbReference>
<dbReference type="SUPFAM" id="SSF141868">
    <property type="entry name" value="EAL domain-like"/>
    <property type="match status" value="1"/>
</dbReference>
<dbReference type="Gene3D" id="3.20.20.450">
    <property type="entry name" value="EAL domain"/>
    <property type="match status" value="1"/>
</dbReference>
<feature type="domain" description="GGDEF" evidence="3">
    <location>
        <begin position="283"/>
        <end position="415"/>
    </location>
</feature>